<protein>
    <submittedName>
        <fullName evidence="2">Uncharacterized protein</fullName>
    </submittedName>
</protein>
<proteinExistence type="predicted"/>
<organism evidence="2 3">
    <name type="scientific">Colletotrichum spaethianum</name>
    <dbReference type="NCBI Taxonomy" id="700344"/>
    <lineage>
        <taxon>Eukaryota</taxon>
        <taxon>Fungi</taxon>
        <taxon>Dikarya</taxon>
        <taxon>Ascomycota</taxon>
        <taxon>Pezizomycotina</taxon>
        <taxon>Sordariomycetes</taxon>
        <taxon>Hypocreomycetidae</taxon>
        <taxon>Glomerellales</taxon>
        <taxon>Glomerellaceae</taxon>
        <taxon>Colletotrichum</taxon>
        <taxon>Colletotrichum spaethianum species complex</taxon>
    </lineage>
</organism>
<comment type="caution">
    <text evidence="2">The sequence shown here is derived from an EMBL/GenBank/DDBJ whole genome shotgun (WGS) entry which is preliminary data.</text>
</comment>
<dbReference type="GeneID" id="73327644"/>
<dbReference type="Proteomes" id="UP001055115">
    <property type="component" value="Unassembled WGS sequence"/>
</dbReference>
<dbReference type="EMBL" id="BQXU01000017">
    <property type="protein sequence ID" value="GKT46661.1"/>
    <property type="molecule type" value="Genomic_DNA"/>
</dbReference>
<accession>A0AA37LDJ1</accession>
<gene>
    <name evidence="2" type="ORF">ColSpa_06842</name>
</gene>
<evidence type="ECO:0000256" key="1">
    <source>
        <dbReference type="SAM" id="MobiDB-lite"/>
    </source>
</evidence>
<sequence length="131" mass="14304">MAIGSSVFKSLSTLNAEKSLQSKTQAKTLVSCLTVPPRSRNPARVSQSSYLDTHSSVARSKHKTGMSVTRVPPDLVQHSQDLSPASHPIRLEFVFDYFSSAASTIMAKKGIEKQALLYWKKPQGLLGFGEP</sequence>
<dbReference type="RefSeq" id="XP_049129011.1">
    <property type="nucleotide sequence ID" value="XM_049273054.1"/>
</dbReference>
<feature type="compositionally biased region" description="Polar residues" evidence="1">
    <location>
        <begin position="44"/>
        <end position="58"/>
    </location>
</feature>
<name>A0AA37LDJ1_9PEZI</name>
<feature type="region of interest" description="Disordered" evidence="1">
    <location>
        <begin position="37"/>
        <end position="72"/>
    </location>
</feature>
<evidence type="ECO:0000313" key="3">
    <source>
        <dbReference type="Proteomes" id="UP001055115"/>
    </source>
</evidence>
<keyword evidence="3" id="KW-1185">Reference proteome</keyword>
<reference evidence="2 3" key="1">
    <citation type="submission" date="2022-03" db="EMBL/GenBank/DDBJ databases">
        <title>Genome data of Colletotrichum spp.</title>
        <authorList>
            <person name="Utami Y.D."/>
            <person name="Hiruma K."/>
        </authorList>
    </citation>
    <scope>NUCLEOTIDE SEQUENCE [LARGE SCALE GENOMIC DNA]</scope>
    <source>
        <strain evidence="2 3">MAFF 239500</strain>
    </source>
</reference>
<evidence type="ECO:0000313" key="2">
    <source>
        <dbReference type="EMBL" id="GKT46661.1"/>
    </source>
</evidence>
<dbReference type="AlphaFoldDB" id="A0AA37LDJ1"/>